<keyword evidence="6" id="KW-0479">Metal-binding</keyword>
<dbReference type="PANTHER" id="PTHR42917:SF2">
    <property type="entry name" value="2,4-DIENOYL-COA REDUCTASE [(2E)-ENOYL-COA-PRODUCING]"/>
    <property type="match status" value="1"/>
</dbReference>
<evidence type="ECO:0000256" key="1">
    <source>
        <dbReference type="ARBA" id="ARBA00001917"/>
    </source>
</evidence>
<dbReference type="GO" id="GO:0016491">
    <property type="term" value="F:oxidoreductase activity"/>
    <property type="evidence" value="ECO:0007669"/>
    <property type="project" value="UniProtKB-KW"/>
</dbReference>
<protein>
    <submittedName>
        <fullName evidence="12">2,4-dienoyl-CoA reductase-like NADH-dependent reductase (Old Yellow Enzyme family)/thioredoxin reductase</fullName>
    </submittedName>
</protein>
<dbReference type="Gene3D" id="3.40.50.720">
    <property type="entry name" value="NAD(P)-binding Rossmann-like Domain"/>
    <property type="match status" value="1"/>
</dbReference>
<dbReference type="CDD" id="cd02803">
    <property type="entry name" value="OYE_like_FMN_family"/>
    <property type="match status" value="1"/>
</dbReference>
<dbReference type="SUPFAM" id="SSF51905">
    <property type="entry name" value="FAD/NAD(P)-binding domain"/>
    <property type="match status" value="1"/>
</dbReference>
<feature type="domain" description="NADH:flavin oxidoreductase/NADH oxidase N-terminal" evidence="10">
    <location>
        <begin position="7"/>
        <end position="337"/>
    </location>
</feature>
<gene>
    <name evidence="12" type="ORF">HNR65_001441</name>
</gene>
<evidence type="ECO:0000259" key="10">
    <source>
        <dbReference type="Pfam" id="PF00724"/>
    </source>
</evidence>
<dbReference type="InterPro" id="IPR013785">
    <property type="entry name" value="Aldolase_TIM"/>
</dbReference>
<dbReference type="InterPro" id="IPR023753">
    <property type="entry name" value="FAD/NAD-binding_dom"/>
</dbReference>
<keyword evidence="9" id="KW-0411">Iron-sulfur</keyword>
<keyword evidence="7" id="KW-0560">Oxidoreductase</keyword>
<comment type="cofactor">
    <cofactor evidence="2">
        <name>[4Fe-4S] cluster</name>
        <dbReference type="ChEBI" id="CHEBI:49883"/>
    </cofactor>
</comment>
<dbReference type="GO" id="GO:0010181">
    <property type="term" value="F:FMN binding"/>
    <property type="evidence" value="ECO:0007669"/>
    <property type="project" value="InterPro"/>
</dbReference>
<evidence type="ECO:0000256" key="9">
    <source>
        <dbReference type="ARBA" id="ARBA00023014"/>
    </source>
</evidence>
<dbReference type="PRINTS" id="PR00469">
    <property type="entry name" value="PNDRDTASEII"/>
</dbReference>
<dbReference type="SUPFAM" id="SSF51395">
    <property type="entry name" value="FMN-linked oxidoreductases"/>
    <property type="match status" value="1"/>
</dbReference>
<dbReference type="InterPro" id="IPR051793">
    <property type="entry name" value="NADH:flavin_oxidoreductase"/>
</dbReference>
<evidence type="ECO:0000256" key="4">
    <source>
        <dbReference type="ARBA" id="ARBA00022630"/>
    </source>
</evidence>
<dbReference type="EMBL" id="JACDUS010000003">
    <property type="protein sequence ID" value="MBA2881115.1"/>
    <property type="molecule type" value="Genomic_DNA"/>
</dbReference>
<name>A0A7W0C8G5_9BACT</name>
<dbReference type="PRINTS" id="PR00368">
    <property type="entry name" value="FADPNR"/>
</dbReference>
<dbReference type="Gene3D" id="3.20.20.70">
    <property type="entry name" value="Aldolase class I"/>
    <property type="match status" value="1"/>
</dbReference>
<evidence type="ECO:0000259" key="11">
    <source>
        <dbReference type="Pfam" id="PF07992"/>
    </source>
</evidence>
<evidence type="ECO:0000256" key="2">
    <source>
        <dbReference type="ARBA" id="ARBA00001966"/>
    </source>
</evidence>
<evidence type="ECO:0000256" key="6">
    <source>
        <dbReference type="ARBA" id="ARBA00022723"/>
    </source>
</evidence>
<evidence type="ECO:0000313" key="12">
    <source>
        <dbReference type="EMBL" id="MBA2881115.1"/>
    </source>
</evidence>
<evidence type="ECO:0000256" key="7">
    <source>
        <dbReference type="ARBA" id="ARBA00023002"/>
    </source>
</evidence>
<dbReference type="Pfam" id="PF00724">
    <property type="entry name" value="Oxidored_FMN"/>
    <property type="match status" value="1"/>
</dbReference>
<comment type="cofactor">
    <cofactor evidence="1">
        <name>FMN</name>
        <dbReference type="ChEBI" id="CHEBI:58210"/>
    </cofactor>
</comment>
<keyword evidence="13" id="KW-1185">Reference proteome</keyword>
<dbReference type="AlphaFoldDB" id="A0A7W0C8G5"/>
<keyword evidence="5" id="KW-0288">FMN</keyword>
<dbReference type="PANTHER" id="PTHR42917">
    <property type="entry name" value="2,4-DIENOYL-COA REDUCTASE"/>
    <property type="match status" value="1"/>
</dbReference>
<keyword evidence="8" id="KW-0408">Iron</keyword>
<dbReference type="InterPro" id="IPR001155">
    <property type="entry name" value="OxRdtase_FMN_N"/>
</dbReference>
<comment type="caution">
    <text evidence="12">The sequence shown here is derived from an EMBL/GenBank/DDBJ whole genome shotgun (WGS) entry which is preliminary data.</text>
</comment>
<dbReference type="Gene3D" id="3.50.50.60">
    <property type="entry name" value="FAD/NAD(P)-binding domain"/>
    <property type="match status" value="1"/>
</dbReference>
<dbReference type="Pfam" id="PF07992">
    <property type="entry name" value="Pyr_redox_2"/>
    <property type="match status" value="1"/>
</dbReference>
<proteinExistence type="inferred from homology"/>
<evidence type="ECO:0000256" key="5">
    <source>
        <dbReference type="ARBA" id="ARBA00022643"/>
    </source>
</evidence>
<dbReference type="Proteomes" id="UP000525298">
    <property type="component" value="Unassembled WGS sequence"/>
</dbReference>
<dbReference type="InterPro" id="IPR036188">
    <property type="entry name" value="FAD/NAD-bd_sf"/>
</dbReference>
<evidence type="ECO:0000313" key="13">
    <source>
        <dbReference type="Proteomes" id="UP000525298"/>
    </source>
</evidence>
<reference evidence="12 13" key="1">
    <citation type="submission" date="2020-07" db="EMBL/GenBank/DDBJ databases">
        <title>Genomic Encyclopedia of Type Strains, Phase IV (KMG-IV): sequencing the most valuable type-strain genomes for metagenomic binning, comparative biology and taxonomic classification.</title>
        <authorList>
            <person name="Goeker M."/>
        </authorList>
    </citation>
    <scope>NUCLEOTIDE SEQUENCE [LARGE SCALE GENOMIC DNA]</scope>
    <source>
        <strain evidence="12 13">DSM 17721</strain>
    </source>
</reference>
<comment type="similarity">
    <text evidence="3">In the N-terminal section; belongs to the NADH:flavin oxidoreductase/NADH oxidase family.</text>
</comment>
<evidence type="ECO:0000256" key="3">
    <source>
        <dbReference type="ARBA" id="ARBA00011048"/>
    </source>
</evidence>
<dbReference type="GO" id="GO:0046872">
    <property type="term" value="F:metal ion binding"/>
    <property type="evidence" value="ECO:0007669"/>
    <property type="project" value="UniProtKB-KW"/>
</dbReference>
<keyword evidence="4" id="KW-0285">Flavoprotein</keyword>
<organism evidence="12 13">
    <name type="scientific">Desulfosalsimonas propionicica</name>
    <dbReference type="NCBI Taxonomy" id="332175"/>
    <lineage>
        <taxon>Bacteria</taxon>
        <taxon>Pseudomonadati</taxon>
        <taxon>Thermodesulfobacteriota</taxon>
        <taxon>Desulfobacteria</taxon>
        <taxon>Desulfobacterales</taxon>
        <taxon>Desulfosalsimonadaceae</taxon>
        <taxon>Desulfosalsimonas</taxon>
    </lineage>
</organism>
<evidence type="ECO:0000256" key="8">
    <source>
        <dbReference type="ARBA" id="ARBA00023004"/>
    </source>
</evidence>
<feature type="domain" description="FAD/NAD(P)-binding" evidence="11">
    <location>
        <begin position="385"/>
        <end position="618"/>
    </location>
</feature>
<accession>A0A7W0C8G5</accession>
<dbReference type="RefSeq" id="WP_181550769.1">
    <property type="nucleotide sequence ID" value="NZ_JACDUS010000003.1"/>
</dbReference>
<sequence length="644" mass="68922">MSDLNALFSPIVINNTEIPNRAVLPPMGTGLCEKGGQVNDALLAYLRRQARGGAGLLISEITAVHPTGMVSPRQVAAWDDQFIPGLSQMAEAMKSNNGKAAMQLHHAGRESLYMIKKQTAMGPSAVPSLVYGQAPREMTRDDIAEIVSAFGAAAARAQKAGFDAVEIHGAHGYLLTQFLSAISNQRTDEYGGSFASRARFVTEVAAAVRENVGKDFPVILRISAEEYIKGGYTVEDVLGILPDLKQAGVDVIHASIGTHGSPAGVTSAPPAFDVGFNVSRARQIKDASGLPVIAVGRFNDPRPADKVIADKDADLVAFGRQQLCDPDFLEKARQNRYADIRKCIACNQGCIEREMFEGKSVRCAINPETGQELVCPQQPAADPKTVWIVGAGPAGLIAASEARRLGHDVRLFEKEPEAGGNILYACKAPHKEIYLDWIKWQAGQVEKAGVKIETNTCVTADMIADAKPDQVILALGGEKIIPKISGHDLPHVFDAWQILGETQAPGKNALVIGGGLIGMETACFLAARGASVTLAEQMESSPVPKFTSHGYSLHKYLKEKQCVMRFGAAVEKITENKVVLKTKDQSEEVPGFDQVVLAVGMKPRNGLAPALEKAGIAHTVVGDALEVRRIMEAVEEGAAAVWQL</sequence>
<dbReference type="GO" id="GO:0051536">
    <property type="term" value="F:iron-sulfur cluster binding"/>
    <property type="evidence" value="ECO:0007669"/>
    <property type="project" value="UniProtKB-KW"/>
</dbReference>